<dbReference type="EMBL" id="KZ820395">
    <property type="protein sequence ID" value="PWN47570.1"/>
    <property type="molecule type" value="Genomic_DNA"/>
</dbReference>
<reference evidence="1 2" key="1">
    <citation type="journal article" date="2018" name="Mol. Biol. Evol.">
        <title>Broad Genomic Sampling Reveals a Smut Pathogenic Ancestry of the Fungal Clade Ustilaginomycotina.</title>
        <authorList>
            <person name="Kijpornyongpan T."/>
            <person name="Mondo S.J."/>
            <person name="Barry K."/>
            <person name="Sandor L."/>
            <person name="Lee J."/>
            <person name="Lipzen A."/>
            <person name="Pangilinan J."/>
            <person name="LaButti K."/>
            <person name="Hainaut M."/>
            <person name="Henrissat B."/>
            <person name="Grigoriev I.V."/>
            <person name="Spatafora J.W."/>
            <person name="Aime M.C."/>
        </authorList>
    </citation>
    <scope>NUCLEOTIDE SEQUENCE [LARGE SCALE GENOMIC DNA]</scope>
    <source>
        <strain evidence="1 2">SA 807</strain>
    </source>
</reference>
<protein>
    <submittedName>
        <fullName evidence="1">Uncharacterized protein</fullName>
    </submittedName>
</protein>
<dbReference type="Proteomes" id="UP000245626">
    <property type="component" value="Unassembled WGS sequence"/>
</dbReference>
<name>A0ACD0NP70_9BASI</name>
<evidence type="ECO:0000313" key="1">
    <source>
        <dbReference type="EMBL" id="PWN47570.1"/>
    </source>
</evidence>
<gene>
    <name evidence="1" type="ORF">IE53DRAFT_243839</name>
</gene>
<sequence>MKVSSVALFIFSGIFSLILSNRVVALPLTDWVPVEGKHFTKRSTITLDKGRAAVSSISGKGSSIEEGGSEVNLTRRNDSSSDSEGELDSISKPERSQGYEARRARVAGLFSYLRHLEPSSLRLKPERAGHVENPIHFDIGSGLQSSQSSRSDLHSEAKRKKKLKAPLSRFLLSPQERKGKSIPPPQQPFESGQNLEMLEGQSVRGAGSQAGTFRGGTNPPRRPDKGVSGKATQWYDVPIRYMDDDEFKGAMTLARMGGHFH</sequence>
<evidence type="ECO:0000313" key="2">
    <source>
        <dbReference type="Proteomes" id="UP000245626"/>
    </source>
</evidence>
<keyword evidence="2" id="KW-1185">Reference proteome</keyword>
<organism evidence="1 2">
    <name type="scientific">Violaceomyces palustris</name>
    <dbReference type="NCBI Taxonomy" id="1673888"/>
    <lineage>
        <taxon>Eukaryota</taxon>
        <taxon>Fungi</taxon>
        <taxon>Dikarya</taxon>
        <taxon>Basidiomycota</taxon>
        <taxon>Ustilaginomycotina</taxon>
        <taxon>Ustilaginomycetes</taxon>
        <taxon>Violaceomycetales</taxon>
        <taxon>Violaceomycetaceae</taxon>
        <taxon>Violaceomyces</taxon>
    </lineage>
</organism>
<proteinExistence type="predicted"/>
<accession>A0ACD0NP70</accession>